<dbReference type="SMART" id="SM00015">
    <property type="entry name" value="IQ"/>
    <property type="match status" value="2"/>
</dbReference>
<name>A0A7S4PTH3_9DINO</name>
<proteinExistence type="predicted"/>
<dbReference type="EMBL" id="HBNR01002504">
    <property type="protein sequence ID" value="CAE4562128.1"/>
    <property type="molecule type" value="Transcribed_RNA"/>
</dbReference>
<protein>
    <submittedName>
        <fullName evidence="1">Uncharacterized protein</fullName>
    </submittedName>
</protein>
<organism evidence="1">
    <name type="scientific">Alexandrium monilatum</name>
    <dbReference type="NCBI Taxonomy" id="311494"/>
    <lineage>
        <taxon>Eukaryota</taxon>
        <taxon>Sar</taxon>
        <taxon>Alveolata</taxon>
        <taxon>Dinophyceae</taxon>
        <taxon>Gonyaulacales</taxon>
        <taxon>Pyrocystaceae</taxon>
        <taxon>Alexandrium</taxon>
    </lineage>
</organism>
<evidence type="ECO:0000313" key="1">
    <source>
        <dbReference type="EMBL" id="CAE4562128.1"/>
    </source>
</evidence>
<dbReference type="Gene3D" id="1.20.5.190">
    <property type="match status" value="1"/>
</dbReference>
<reference evidence="1" key="1">
    <citation type="submission" date="2021-01" db="EMBL/GenBank/DDBJ databases">
        <authorList>
            <person name="Corre E."/>
            <person name="Pelletier E."/>
            <person name="Niang G."/>
            <person name="Scheremetjew M."/>
            <person name="Finn R."/>
            <person name="Kale V."/>
            <person name="Holt S."/>
            <person name="Cochrane G."/>
            <person name="Meng A."/>
            <person name="Brown T."/>
            <person name="Cohen L."/>
        </authorList>
    </citation>
    <scope>NUCLEOTIDE SEQUENCE</scope>
    <source>
        <strain evidence="1">CCMP3105</strain>
    </source>
</reference>
<gene>
    <name evidence="1" type="ORF">AMON00008_LOCUS1747</name>
</gene>
<dbReference type="PROSITE" id="PS50096">
    <property type="entry name" value="IQ"/>
    <property type="match status" value="1"/>
</dbReference>
<accession>A0A7S4PTH3</accession>
<sequence>MSGNSARRVSVAVARDSFLHRAHADLEQLRALSSQQEGVLTTCACDAEAAAGRAAGLRRLGATAHTACRQELLQLPRPGVVLGDFESIHGHKGPRAALGGALDRLGLQHTAPALQLPEVGPAKVPARALQPWGSVGGVARAASELLERSRHLRAVQLQSVWRGYAVRRRFRLHPAAAALAMGIQVWLLAVVRTAVVAWRAAAIRAAHHAATTVARHVRGWNARRLMHCARRQEGLVTELRRRRLVQTLAASLSAWHQWVLRAQHWRARPNTVAGRSAPRAKLWELFPVEGKAAVARGQRTWALMRRALSVWVSGMDPG</sequence>
<dbReference type="InterPro" id="IPR000048">
    <property type="entry name" value="IQ_motif_EF-hand-BS"/>
</dbReference>
<dbReference type="Pfam" id="PF00612">
    <property type="entry name" value="IQ"/>
    <property type="match status" value="2"/>
</dbReference>
<dbReference type="AlphaFoldDB" id="A0A7S4PTH3"/>